<dbReference type="FunFam" id="3.30.810.10:FF:000001">
    <property type="entry name" value="1-phosphatidylinositol 3-phosphate 5-kinase FAB1"/>
    <property type="match status" value="1"/>
</dbReference>
<dbReference type="InterPro" id="IPR044769">
    <property type="entry name" value="PIKfyve_PIPKc"/>
</dbReference>
<proteinExistence type="predicted"/>
<dbReference type="SMART" id="SM00330">
    <property type="entry name" value="PIPKc"/>
    <property type="match status" value="1"/>
</dbReference>
<evidence type="ECO:0000313" key="17">
    <source>
        <dbReference type="Proteomes" id="UP000002009"/>
    </source>
</evidence>
<dbReference type="RefSeq" id="XP_002504157.1">
    <property type="nucleotide sequence ID" value="XM_002504111.1"/>
</dbReference>
<feature type="compositionally biased region" description="Low complexity" evidence="13">
    <location>
        <begin position="139"/>
        <end position="155"/>
    </location>
</feature>
<feature type="compositionally biased region" description="Low complexity" evidence="13">
    <location>
        <begin position="554"/>
        <end position="568"/>
    </location>
</feature>
<keyword evidence="8 12" id="KW-0067">ATP-binding</keyword>
<dbReference type="GO" id="GO:0010008">
    <property type="term" value="C:endosome membrane"/>
    <property type="evidence" value="ECO:0007669"/>
    <property type="project" value="TreeGrafter"/>
</dbReference>
<dbReference type="GeneID" id="8246333"/>
<dbReference type="FunFam" id="3.50.7.10:FF:000007">
    <property type="entry name" value="1-phosphatidylinositol 3-phosphate 5-kinase isoform X1"/>
    <property type="match status" value="1"/>
</dbReference>
<evidence type="ECO:0000256" key="12">
    <source>
        <dbReference type="PROSITE-ProRule" id="PRU00781"/>
    </source>
</evidence>
<feature type="compositionally biased region" description="Pro residues" evidence="13">
    <location>
        <begin position="254"/>
        <end position="264"/>
    </location>
</feature>
<feature type="domain" description="PIPK" evidence="15">
    <location>
        <begin position="934"/>
        <end position="1282"/>
    </location>
</feature>
<feature type="region of interest" description="Disordered" evidence="13">
    <location>
        <begin position="186"/>
        <end position="288"/>
    </location>
</feature>
<dbReference type="GO" id="GO:0005524">
    <property type="term" value="F:ATP binding"/>
    <property type="evidence" value="ECO:0007669"/>
    <property type="project" value="UniProtKB-UniRule"/>
</dbReference>
<dbReference type="EC" id="2.7.1.150" evidence="1"/>
<feature type="compositionally biased region" description="Basic and acidic residues" evidence="13">
    <location>
        <begin position="312"/>
        <end position="327"/>
    </location>
</feature>
<organism evidence="16 17">
    <name type="scientific">Micromonas commoda (strain RCC299 / NOUM17 / CCMP2709)</name>
    <name type="common">Picoplanktonic green alga</name>
    <dbReference type="NCBI Taxonomy" id="296587"/>
    <lineage>
        <taxon>Eukaryota</taxon>
        <taxon>Viridiplantae</taxon>
        <taxon>Chlorophyta</taxon>
        <taxon>Mamiellophyceae</taxon>
        <taxon>Mamiellales</taxon>
        <taxon>Mamiellaceae</taxon>
        <taxon>Micromonas</taxon>
    </lineage>
</organism>
<feature type="region of interest" description="Disordered" evidence="13">
    <location>
        <begin position="116"/>
        <end position="174"/>
    </location>
</feature>
<dbReference type="GO" id="GO:0008270">
    <property type="term" value="F:zinc ion binding"/>
    <property type="evidence" value="ECO:0007669"/>
    <property type="project" value="UniProtKB-KW"/>
</dbReference>
<dbReference type="KEGG" id="mis:MICPUN_61078"/>
<evidence type="ECO:0000256" key="10">
    <source>
        <dbReference type="ARBA" id="ARBA00077223"/>
    </source>
</evidence>
<evidence type="ECO:0000256" key="9">
    <source>
        <dbReference type="ARBA" id="ARBA00023464"/>
    </source>
</evidence>
<protein>
    <recommendedName>
        <fullName evidence="1">1-phosphatidylinositol-3-phosphate 5-kinase</fullName>
        <ecNumber evidence="1">2.7.1.150</ecNumber>
    </recommendedName>
    <alternativeName>
        <fullName evidence="10">Phosphatidylinositol 3-phosphate 5-kinase type III</fullName>
    </alternativeName>
</protein>
<dbReference type="InterPro" id="IPR013083">
    <property type="entry name" value="Znf_RING/FYVE/PHD"/>
</dbReference>
<keyword evidence="17" id="KW-1185">Reference proteome</keyword>
<keyword evidence="4 12" id="KW-0547">Nucleotide-binding</keyword>
<dbReference type="Pfam" id="PF00118">
    <property type="entry name" value="Cpn60_TCP1"/>
    <property type="match status" value="1"/>
</dbReference>
<keyword evidence="5 11" id="KW-0863">Zinc-finger</keyword>
<dbReference type="OMA" id="QTICCEC"/>
<evidence type="ECO:0000256" key="11">
    <source>
        <dbReference type="PROSITE-ProRule" id="PRU00091"/>
    </source>
</evidence>
<dbReference type="Proteomes" id="UP000002009">
    <property type="component" value="Chromosome 9"/>
</dbReference>
<dbReference type="GO" id="GO:0046854">
    <property type="term" value="P:phosphatidylinositol phosphate biosynthetic process"/>
    <property type="evidence" value="ECO:0007669"/>
    <property type="project" value="TreeGrafter"/>
</dbReference>
<accession>C1EBH9</accession>
<feature type="domain" description="FYVE-type" evidence="14">
    <location>
        <begin position="45"/>
        <end position="113"/>
    </location>
</feature>
<comment type="subunit">
    <text evidence="9">Component of the PI(3,5)P2 regulatory complex at least composed of ATG18, SAC/FIG4, FAB1 and VAC14.</text>
</comment>
<evidence type="ECO:0000256" key="3">
    <source>
        <dbReference type="ARBA" id="ARBA00022723"/>
    </source>
</evidence>
<keyword evidence="7" id="KW-0862">Zinc</keyword>
<dbReference type="PROSITE" id="PS50178">
    <property type="entry name" value="ZF_FYVE"/>
    <property type="match status" value="1"/>
</dbReference>
<dbReference type="SUPFAM" id="SSF52029">
    <property type="entry name" value="GroEL apical domain-like"/>
    <property type="match status" value="1"/>
</dbReference>
<evidence type="ECO:0000256" key="8">
    <source>
        <dbReference type="ARBA" id="ARBA00022840"/>
    </source>
</evidence>
<evidence type="ECO:0000256" key="6">
    <source>
        <dbReference type="ARBA" id="ARBA00022777"/>
    </source>
</evidence>
<feature type="region of interest" description="Disordered" evidence="13">
    <location>
        <begin position="548"/>
        <end position="573"/>
    </location>
</feature>
<keyword evidence="3" id="KW-0479">Metal-binding</keyword>
<keyword evidence="2 12" id="KW-0808">Transferase</keyword>
<dbReference type="InterPro" id="IPR027484">
    <property type="entry name" value="PInositol-4-P-5-kinase_N"/>
</dbReference>
<dbReference type="Pfam" id="PF01504">
    <property type="entry name" value="PIP5K"/>
    <property type="match status" value="1"/>
</dbReference>
<dbReference type="Gene3D" id="3.30.800.10">
    <property type="entry name" value="Phosphatidylinositol Phosphate Kinase II Beta"/>
    <property type="match status" value="1"/>
</dbReference>
<dbReference type="SUPFAM" id="SSF56104">
    <property type="entry name" value="SAICAR synthase-like"/>
    <property type="match status" value="1"/>
</dbReference>
<dbReference type="Gene3D" id="3.30.810.10">
    <property type="entry name" value="2-Layer Sandwich"/>
    <property type="match status" value="1"/>
</dbReference>
<reference evidence="16 17" key="1">
    <citation type="journal article" date="2009" name="Science">
        <title>Green evolution and dynamic adaptations revealed by genomes of the marine picoeukaryotes Micromonas.</title>
        <authorList>
            <person name="Worden A.Z."/>
            <person name="Lee J.H."/>
            <person name="Mock T."/>
            <person name="Rouze P."/>
            <person name="Simmons M.P."/>
            <person name="Aerts A.L."/>
            <person name="Allen A.E."/>
            <person name="Cuvelier M.L."/>
            <person name="Derelle E."/>
            <person name="Everett M.V."/>
            <person name="Foulon E."/>
            <person name="Grimwood J."/>
            <person name="Gundlach H."/>
            <person name="Henrissat B."/>
            <person name="Napoli C."/>
            <person name="McDonald S.M."/>
            <person name="Parker M.S."/>
            <person name="Rombauts S."/>
            <person name="Salamov A."/>
            <person name="Von Dassow P."/>
            <person name="Badger J.H."/>
            <person name="Coutinho P.M."/>
            <person name="Demir E."/>
            <person name="Dubchak I."/>
            <person name="Gentemann C."/>
            <person name="Eikrem W."/>
            <person name="Gready J.E."/>
            <person name="John U."/>
            <person name="Lanier W."/>
            <person name="Lindquist E.A."/>
            <person name="Lucas S."/>
            <person name="Mayer K.F."/>
            <person name="Moreau H."/>
            <person name="Not F."/>
            <person name="Otillar R."/>
            <person name="Panaud O."/>
            <person name="Pangilinan J."/>
            <person name="Paulsen I."/>
            <person name="Piegu B."/>
            <person name="Poliakov A."/>
            <person name="Robbens S."/>
            <person name="Schmutz J."/>
            <person name="Toulza E."/>
            <person name="Wyss T."/>
            <person name="Zelensky A."/>
            <person name="Zhou K."/>
            <person name="Armbrust E.V."/>
            <person name="Bhattacharya D."/>
            <person name="Goodenough U.W."/>
            <person name="Van de Peer Y."/>
            <person name="Grigoriev I.V."/>
        </authorList>
    </citation>
    <scope>NUCLEOTIDE SEQUENCE [LARGE SCALE GENOMIC DNA]</scope>
    <source>
        <strain evidence="17">RCC299 / NOUM17</strain>
    </source>
</reference>
<name>C1EBH9_MICCC</name>
<evidence type="ECO:0000256" key="7">
    <source>
        <dbReference type="ARBA" id="ARBA00022833"/>
    </source>
</evidence>
<dbReference type="PANTHER" id="PTHR45748:SF7">
    <property type="entry name" value="1-PHOSPHATIDYLINOSITOL 3-PHOSPHATE 5-KINASE-RELATED"/>
    <property type="match status" value="1"/>
</dbReference>
<evidence type="ECO:0000256" key="1">
    <source>
        <dbReference type="ARBA" id="ARBA00012009"/>
    </source>
</evidence>
<gene>
    <name evidence="16" type="ORF">MICPUN_61078</name>
</gene>
<evidence type="ECO:0000256" key="5">
    <source>
        <dbReference type="ARBA" id="ARBA00022771"/>
    </source>
</evidence>
<evidence type="ECO:0000256" key="13">
    <source>
        <dbReference type="SAM" id="MobiDB-lite"/>
    </source>
</evidence>
<dbReference type="InterPro" id="IPR017455">
    <property type="entry name" value="Znf_FYVE-rel"/>
</dbReference>
<dbReference type="InterPro" id="IPR002423">
    <property type="entry name" value="Cpn60/GroEL/TCP-1"/>
</dbReference>
<dbReference type="PROSITE" id="PS51455">
    <property type="entry name" value="PIPK"/>
    <property type="match status" value="1"/>
</dbReference>
<dbReference type="InParanoid" id="C1EBH9"/>
<dbReference type="eggNOG" id="KOG0230">
    <property type="taxonomic scope" value="Eukaryota"/>
</dbReference>
<evidence type="ECO:0000313" key="16">
    <source>
        <dbReference type="EMBL" id="ACO65415.1"/>
    </source>
</evidence>
<feature type="compositionally biased region" description="Low complexity" evidence="13">
    <location>
        <begin position="903"/>
        <end position="916"/>
    </location>
</feature>
<dbReference type="Gene3D" id="3.50.7.10">
    <property type="entry name" value="GroEL"/>
    <property type="match status" value="1"/>
</dbReference>
<dbReference type="EMBL" id="CP001329">
    <property type="protein sequence ID" value="ACO65415.1"/>
    <property type="molecule type" value="Genomic_DNA"/>
</dbReference>
<dbReference type="InterPro" id="IPR000306">
    <property type="entry name" value="Znf_FYVE"/>
</dbReference>
<feature type="compositionally biased region" description="Acidic residues" evidence="13">
    <location>
        <begin position="217"/>
        <end position="229"/>
    </location>
</feature>
<evidence type="ECO:0000256" key="2">
    <source>
        <dbReference type="ARBA" id="ARBA00022679"/>
    </source>
</evidence>
<dbReference type="SUPFAM" id="SSF57903">
    <property type="entry name" value="FYVE/PHD zinc finger"/>
    <property type="match status" value="1"/>
</dbReference>
<dbReference type="SMART" id="SM00064">
    <property type="entry name" value="FYVE"/>
    <property type="match status" value="1"/>
</dbReference>
<dbReference type="InterPro" id="IPR011011">
    <property type="entry name" value="Znf_FYVE_PHD"/>
</dbReference>
<dbReference type="OrthoDB" id="158357at2759"/>
<feature type="compositionally biased region" description="Basic residues" evidence="13">
    <location>
        <begin position="268"/>
        <end position="278"/>
    </location>
</feature>
<feature type="region of interest" description="Disordered" evidence="13">
    <location>
        <begin position="302"/>
        <end position="335"/>
    </location>
</feature>
<dbReference type="PANTHER" id="PTHR45748">
    <property type="entry name" value="1-PHOSPHATIDYLINOSITOL 3-PHOSPHATE 5-KINASE-RELATED"/>
    <property type="match status" value="1"/>
</dbReference>
<dbReference type="InterPro" id="IPR027483">
    <property type="entry name" value="PInositol-4-P-4/5-kinase_C_sf"/>
</dbReference>
<feature type="region of interest" description="Disordered" evidence="13">
    <location>
        <begin position="903"/>
        <end position="948"/>
    </location>
</feature>
<dbReference type="InterPro" id="IPR027409">
    <property type="entry name" value="GroEL-like_apical_dom_sf"/>
</dbReference>
<keyword evidence="6 12" id="KW-0418">Kinase</keyword>
<dbReference type="CDD" id="cd17300">
    <property type="entry name" value="PIPKc_PIKfyve"/>
    <property type="match status" value="1"/>
</dbReference>
<sequence length="1287" mass="138042">MEDARSRAKDAAARAGANLRSAASWLRRRAEHHLLRQRPEFWVDERVVKSCYGCEREFPGSLPGFKHHCRACGKVFCGACSSRSLHLPRTDDDIREEGVEPSRVCDFCFESRRGDDATGGHGASTPAPAAVGDGGESVGGSSSSRADSPANAAAPDRLDDGNVPPRGASNADVERGRRAQMHHAILAPSPAAQLLGSAARNPARRRTDGDTVPSSGSDDDDDDEEEEEEGNVRRAAEAPVADSLGDDDEQSIRPPSPPPSPPSPWRARGGRRARRGRRPPAVSDRARRAVLEALRDPTLWTRPSSSRRRVSNKRDDERGDELPERGPDASTVDASRAALVRRDANNALDQSDVDTWTPRVAQLATIASTRVAPERRYAKFFQSPGPGWMHPGAYVRCKKIPGGHCDQSGVVERCGEMFAKNVAHKRMPSVRQGNVRVVLLRGALEYQRANAAPRLSSLDTLLDQEHEHLRGAVARINGVKADVLVVERTVARFARELLLERGVSLVINVKSSCVRRLERVTGAVAVSALDQLREECVGRCETFKVETHDDVDTSGESSSNSGGTNNRPSGERTTTTLMTFGGCANVGGGCCVLLRGASEDKLRVVKAAVRDVTLAEAHRRRGAHWRDSTGHAIRPGLDPATAALSFRRLRIAACSFCATTGHLCDAPNDASETVAPYGEGDLPLGEFLREALDPPVERERCSNPECDEPPESHIRVYYLAGGRATLRLRRTPGGDENDDKDGKDDDVIAHWTRPRARARDEDGLGALGLRVATDYDSSPLNPALDPEALEMSLGRFLETAVASGDPAYLEHAHFFATKDAIACFSFDAVAPLRVSPPTRIIAAATFKAVDAAAAENAAADVEASFVSNDAMDADPAGCVARYMRASEYAVHLAAARWAAANHPAGASGSSGSTSNNIGGGGSGGSLSPVATSRSHSRKGSAMGGGVGDPAVAPVVDGPDAMLLPDRSHLRHVFAGNDAGMNSRANSSAPPSARRTAVTAYYPLQFDALRKATLGDGDEGYAASLASVAKWDGGAKGGKSGSSFGKTRDDRFIVKQLSRVELNAFLADFGPAYFKHARESLDRSNGSTCLARILGAYQVAVGEGADGEDPAIIDFIVMENLFRGRDVFDPRWLTYDLKGSLRARYNVDDAGDDVGDDADADARDLGRVAAVLLDENLQRRLATHPILCDVESKSELDCALARDTAFLANEGVMDYSLLAGVDRASGELVVGVVDYLRLYTWDKQLESYVKYTGVLGGGVAAEPTVISPVQYRRRFRKAMARYFVVVPA</sequence>
<dbReference type="CDD" id="cd15732">
    <property type="entry name" value="FYVE_MTMR3"/>
    <property type="match status" value="1"/>
</dbReference>
<dbReference type="STRING" id="296587.C1EBH9"/>
<dbReference type="Gene3D" id="3.30.40.10">
    <property type="entry name" value="Zinc/RING finger domain, C3HC4 (zinc finger)"/>
    <property type="match status" value="1"/>
</dbReference>
<dbReference type="FunCoup" id="C1EBH9">
    <property type="interactions" value="1823"/>
</dbReference>
<dbReference type="Pfam" id="PF01363">
    <property type="entry name" value="FYVE"/>
    <property type="match status" value="1"/>
</dbReference>
<dbReference type="GO" id="GO:0000285">
    <property type="term" value="F:1-phosphatidylinositol-3-phosphate 5-kinase activity"/>
    <property type="evidence" value="ECO:0007669"/>
    <property type="project" value="UniProtKB-EC"/>
</dbReference>
<evidence type="ECO:0000259" key="14">
    <source>
        <dbReference type="PROSITE" id="PS50178"/>
    </source>
</evidence>
<evidence type="ECO:0000259" key="15">
    <source>
        <dbReference type="PROSITE" id="PS51455"/>
    </source>
</evidence>
<evidence type="ECO:0000256" key="4">
    <source>
        <dbReference type="ARBA" id="ARBA00022741"/>
    </source>
</evidence>
<dbReference type="InterPro" id="IPR002498">
    <property type="entry name" value="PInositol-4-P-4/5-kinase_core"/>
</dbReference>